<dbReference type="InterPro" id="IPR011545">
    <property type="entry name" value="DEAD/DEAH_box_helicase_dom"/>
</dbReference>
<reference evidence="5 6" key="1">
    <citation type="submission" date="2020-04" db="EMBL/GenBank/DDBJ databases">
        <authorList>
            <person name="Liu S."/>
        </authorList>
    </citation>
    <scope>NUCLEOTIDE SEQUENCE [LARGE SCALE GENOMIC DNA]</scope>
    <source>
        <strain evidence="5 6">CGMCC 1.15091</strain>
    </source>
</reference>
<evidence type="ECO:0000259" key="4">
    <source>
        <dbReference type="PROSITE" id="PS51193"/>
    </source>
</evidence>
<dbReference type="SUPFAM" id="SSF52540">
    <property type="entry name" value="P-loop containing nucleoside triphosphate hydrolases"/>
    <property type="match status" value="1"/>
</dbReference>
<dbReference type="Pfam" id="PF00270">
    <property type="entry name" value="DEAD"/>
    <property type="match status" value="1"/>
</dbReference>
<dbReference type="InterPro" id="IPR027417">
    <property type="entry name" value="P-loop_NTPase"/>
</dbReference>
<keyword evidence="6" id="KW-1185">Reference proteome</keyword>
<comment type="caution">
    <text evidence="5">The sequence shown here is derived from an EMBL/GenBank/DDBJ whole genome shotgun (WGS) entry which is preliminary data.</text>
</comment>
<sequence length="129" mass="13555">MDDAQPGQSLRLLDVAVTAMGGQHRPGQHEMAARVSEAIADGRHLLVQAGTGTGKSLAYLVPLIEHALAGSKPAIVATATLALQAQIVNRDLPRLLKAIGPELPRPVDVALLKGRSNYVCLHKLDGGFP</sequence>
<proteinExistence type="predicted"/>
<gene>
    <name evidence="5" type="ORF">HER39_18065</name>
</gene>
<dbReference type="Gene3D" id="3.40.50.300">
    <property type="entry name" value="P-loop containing nucleotide triphosphate hydrolases"/>
    <property type="match status" value="1"/>
</dbReference>
<keyword evidence="2" id="KW-0378">Hydrolase</keyword>
<evidence type="ECO:0000256" key="3">
    <source>
        <dbReference type="ARBA" id="ARBA00022840"/>
    </source>
</evidence>
<dbReference type="PROSITE" id="PS51193">
    <property type="entry name" value="HELICASE_ATP_BIND_2"/>
    <property type="match status" value="1"/>
</dbReference>
<feature type="non-terminal residue" evidence="5">
    <location>
        <position position="129"/>
    </location>
</feature>
<evidence type="ECO:0000256" key="1">
    <source>
        <dbReference type="ARBA" id="ARBA00022741"/>
    </source>
</evidence>
<keyword evidence="1" id="KW-0547">Nucleotide-binding</keyword>
<keyword evidence="5" id="KW-0347">Helicase</keyword>
<dbReference type="Proteomes" id="UP000523795">
    <property type="component" value="Unassembled WGS sequence"/>
</dbReference>
<protein>
    <submittedName>
        <fullName evidence="5">DEAD/DEAH box helicase</fullName>
    </submittedName>
</protein>
<dbReference type="GO" id="GO:0004386">
    <property type="term" value="F:helicase activity"/>
    <property type="evidence" value="ECO:0007669"/>
    <property type="project" value="UniProtKB-KW"/>
</dbReference>
<evidence type="ECO:0000256" key="2">
    <source>
        <dbReference type="ARBA" id="ARBA00022801"/>
    </source>
</evidence>
<evidence type="ECO:0000313" key="5">
    <source>
        <dbReference type="EMBL" id="NKX52443.1"/>
    </source>
</evidence>
<dbReference type="EMBL" id="JAAZSR010000537">
    <property type="protein sequence ID" value="NKX52443.1"/>
    <property type="molecule type" value="Genomic_DNA"/>
</dbReference>
<dbReference type="InterPro" id="IPR014013">
    <property type="entry name" value="Helic_SF1/SF2_ATP-bd_DinG/Rad3"/>
</dbReference>
<evidence type="ECO:0000313" key="6">
    <source>
        <dbReference type="Proteomes" id="UP000523795"/>
    </source>
</evidence>
<organism evidence="5 6">
    <name type="scientific">Arthrobacter deserti</name>
    <dbReference type="NCBI Taxonomy" id="1742687"/>
    <lineage>
        <taxon>Bacteria</taxon>
        <taxon>Bacillati</taxon>
        <taxon>Actinomycetota</taxon>
        <taxon>Actinomycetes</taxon>
        <taxon>Micrococcales</taxon>
        <taxon>Micrococcaceae</taxon>
        <taxon>Arthrobacter</taxon>
    </lineage>
</organism>
<name>A0ABX1JU05_9MICC</name>
<accession>A0ABX1JU05</accession>
<keyword evidence="3" id="KW-0067">ATP-binding</keyword>
<feature type="domain" description="Helicase ATP-binding" evidence="4">
    <location>
        <begin position="14"/>
        <end position="129"/>
    </location>
</feature>